<dbReference type="GO" id="GO:0007265">
    <property type="term" value="P:Ras protein signal transduction"/>
    <property type="evidence" value="ECO:0007669"/>
    <property type="project" value="TreeGrafter"/>
</dbReference>
<dbReference type="InterPro" id="IPR036964">
    <property type="entry name" value="RASGEF_cat_dom_sf"/>
</dbReference>
<reference evidence="3 4" key="1">
    <citation type="journal article" date="2019" name="PLoS Biol.">
        <title>Sex chromosomes control vertical transmission of feminizing Wolbachia symbionts in an isopod.</title>
        <authorList>
            <person name="Becking T."/>
            <person name="Chebbi M.A."/>
            <person name="Giraud I."/>
            <person name="Moumen B."/>
            <person name="Laverre T."/>
            <person name="Caubet Y."/>
            <person name="Peccoud J."/>
            <person name="Gilbert C."/>
            <person name="Cordaux R."/>
        </authorList>
    </citation>
    <scope>NUCLEOTIDE SEQUENCE [LARGE SCALE GENOMIC DNA]</scope>
    <source>
        <strain evidence="3">ANa2</strain>
        <tissue evidence="3">Whole body excluding digestive tract and cuticle</tissue>
    </source>
</reference>
<accession>A0A5N5SSY3</accession>
<dbReference type="PANTHER" id="PTHR23113">
    <property type="entry name" value="GUANINE NUCLEOTIDE EXCHANGE FACTOR"/>
    <property type="match status" value="1"/>
</dbReference>
<dbReference type="InterPro" id="IPR023578">
    <property type="entry name" value="Ras_GEF_dom_sf"/>
</dbReference>
<dbReference type="GO" id="GO:0005886">
    <property type="term" value="C:plasma membrane"/>
    <property type="evidence" value="ECO:0007669"/>
    <property type="project" value="TreeGrafter"/>
</dbReference>
<evidence type="ECO:0000259" key="2">
    <source>
        <dbReference type="SMART" id="SM00147"/>
    </source>
</evidence>
<name>A0A5N5SSY3_9CRUS</name>
<sequence length="178" mass="20389">MISKDFESDGNLCQMTIEFLEDLTPSRENIETLSAMDIAEQMTYIDHQIFMSRLVVSEIVRRATLPSRISVIEKWVAVADICRVLHNFNGVLQTRQTLDKLQALIAHVIREIRHFQQTPYKIEHIPRVCSYLLDTTLLYTDDELYKLSLEMEPRRMTLAHVSVPSTTGSSTPTSTTSS</sequence>
<gene>
    <name evidence="3" type="ORF">Anas_05589</name>
</gene>
<proteinExistence type="predicted"/>
<dbReference type="InterPro" id="IPR001895">
    <property type="entry name" value="RASGEF_cat_dom"/>
</dbReference>
<dbReference type="Gene3D" id="1.10.840.10">
    <property type="entry name" value="Ras guanine-nucleotide exchange factors catalytic domain"/>
    <property type="match status" value="2"/>
</dbReference>
<evidence type="ECO:0000313" key="4">
    <source>
        <dbReference type="Proteomes" id="UP000326759"/>
    </source>
</evidence>
<dbReference type="PANTHER" id="PTHR23113:SF99">
    <property type="entry name" value="RASGEF DOMAIN-CONTAINING PROTEIN"/>
    <property type="match status" value="1"/>
</dbReference>
<dbReference type="InterPro" id="IPR008937">
    <property type="entry name" value="Ras-like_GEF"/>
</dbReference>
<dbReference type="Proteomes" id="UP000326759">
    <property type="component" value="Unassembled WGS sequence"/>
</dbReference>
<dbReference type="GO" id="GO:0005085">
    <property type="term" value="F:guanyl-nucleotide exchange factor activity"/>
    <property type="evidence" value="ECO:0007669"/>
    <property type="project" value="UniProtKB-KW"/>
</dbReference>
<evidence type="ECO:0000256" key="1">
    <source>
        <dbReference type="ARBA" id="ARBA00022658"/>
    </source>
</evidence>
<evidence type="ECO:0000313" key="3">
    <source>
        <dbReference type="EMBL" id="KAB7497018.1"/>
    </source>
</evidence>
<keyword evidence="4" id="KW-1185">Reference proteome</keyword>
<feature type="domain" description="Ras-GEF" evidence="2">
    <location>
        <begin position="30"/>
        <end position="155"/>
    </location>
</feature>
<organism evidence="3 4">
    <name type="scientific">Armadillidium nasatum</name>
    <dbReference type="NCBI Taxonomy" id="96803"/>
    <lineage>
        <taxon>Eukaryota</taxon>
        <taxon>Metazoa</taxon>
        <taxon>Ecdysozoa</taxon>
        <taxon>Arthropoda</taxon>
        <taxon>Crustacea</taxon>
        <taxon>Multicrustacea</taxon>
        <taxon>Malacostraca</taxon>
        <taxon>Eumalacostraca</taxon>
        <taxon>Peracarida</taxon>
        <taxon>Isopoda</taxon>
        <taxon>Oniscidea</taxon>
        <taxon>Crinocheta</taxon>
        <taxon>Armadillidiidae</taxon>
        <taxon>Armadillidium</taxon>
    </lineage>
</organism>
<comment type="caution">
    <text evidence="3">The sequence shown here is derived from an EMBL/GenBank/DDBJ whole genome shotgun (WGS) entry which is preliminary data.</text>
</comment>
<protein>
    <recommendedName>
        <fullName evidence="2">Ras-GEF domain-containing protein</fullName>
    </recommendedName>
</protein>
<dbReference type="OrthoDB" id="10254377at2759"/>
<keyword evidence="1" id="KW-0344">Guanine-nucleotide releasing factor</keyword>
<dbReference type="Pfam" id="PF00617">
    <property type="entry name" value="RasGEF"/>
    <property type="match status" value="1"/>
</dbReference>
<dbReference type="EMBL" id="SEYY01020788">
    <property type="protein sequence ID" value="KAB7497018.1"/>
    <property type="molecule type" value="Genomic_DNA"/>
</dbReference>
<dbReference type="SUPFAM" id="SSF48366">
    <property type="entry name" value="Ras GEF"/>
    <property type="match status" value="1"/>
</dbReference>
<dbReference type="SMART" id="SM00147">
    <property type="entry name" value="RasGEF"/>
    <property type="match status" value="1"/>
</dbReference>
<dbReference type="AlphaFoldDB" id="A0A5N5SSY3"/>